<reference evidence="3" key="1">
    <citation type="journal article" date="2020" name="Microorganisms">
        <title>Complete Genome of a Member of a New Bacterial Lineage in the Microgenomates Group Reveals an Unusual Nucleotide Composition Disparity Between Two Strands of DNA and Limited Metabolic Potential.</title>
        <authorList>
            <person name="Kadnikov V.V."/>
            <person name="Mardanov A.V."/>
            <person name="Beletsky A.V."/>
            <person name="Karnachuk O.V."/>
            <person name="Ravin N.V."/>
        </authorList>
    </citation>
    <scope>NUCLEOTIDE SEQUENCE [LARGE SCALE GENOMIC DNA]</scope>
</reference>
<feature type="transmembrane region" description="Helical" evidence="1">
    <location>
        <begin position="204"/>
        <end position="222"/>
    </location>
</feature>
<organism evidence="2 3">
    <name type="scientific">Candidatus Chazhemtobacterium aquaticus</name>
    <dbReference type="NCBI Taxonomy" id="2715735"/>
    <lineage>
        <taxon>Bacteria</taxon>
        <taxon>Candidatus Chazhemtobacteraceae</taxon>
        <taxon>Candidatus Chazhemtobacterium</taxon>
    </lineage>
</organism>
<dbReference type="Proteomes" id="UP000463983">
    <property type="component" value="Chromosome"/>
</dbReference>
<evidence type="ECO:0000313" key="3">
    <source>
        <dbReference type="Proteomes" id="UP000463983"/>
    </source>
</evidence>
<feature type="transmembrane region" description="Helical" evidence="1">
    <location>
        <begin position="234"/>
        <end position="252"/>
    </location>
</feature>
<dbReference type="KEGG" id="caqa:MICH65_0503"/>
<feature type="transmembrane region" description="Helical" evidence="1">
    <location>
        <begin position="183"/>
        <end position="198"/>
    </location>
</feature>
<evidence type="ECO:0000256" key="1">
    <source>
        <dbReference type="SAM" id="Phobius"/>
    </source>
</evidence>
<feature type="transmembrane region" description="Helical" evidence="1">
    <location>
        <begin position="12"/>
        <end position="35"/>
    </location>
</feature>
<keyword evidence="1" id="KW-0812">Transmembrane</keyword>
<keyword evidence="3" id="KW-1185">Reference proteome</keyword>
<name>A0A857N669_9BACT</name>
<dbReference type="AlphaFoldDB" id="A0A857N669"/>
<dbReference type="EMBL" id="CP047901">
    <property type="protein sequence ID" value="QHO63484.1"/>
    <property type="molecule type" value="Genomic_DNA"/>
</dbReference>
<evidence type="ECO:0000313" key="2">
    <source>
        <dbReference type="EMBL" id="QHO63484.1"/>
    </source>
</evidence>
<accession>A0A857N669</accession>
<keyword evidence="1" id="KW-0472">Membrane</keyword>
<proteinExistence type="predicted"/>
<keyword evidence="1" id="KW-1133">Transmembrane helix</keyword>
<feature type="transmembrane region" description="Helical" evidence="1">
    <location>
        <begin position="71"/>
        <end position="88"/>
    </location>
</feature>
<gene>
    <name evidence="2" type="ORF">MICH65_0503</name>
</gene>
<sequence length="258" mass="29957">MNPTIIPTQFSILLLSLLGYIVITHKSYIVFLYLISVPFFFYFPLQPVTLVISIIFGILLFELFNKPNKKNFILSSLVLFIAFFLLHQNSHLYIPTSNIIDHQRGAHPDWQYSSIPRLLHNKFYLVFQYLDILISKLSPSRLFVYGWYPNLSPYLPLGYFFASDLIFLYAFLKSRLGHPKSPILYFFLSLVLLGIAIFEGQISLFFLSSLVLFMALCISHFIAGLPRKYSLTTLSVYALTLLWINPTINLFWNIGFRP</sequence>
<feature type="transmembrane region" description="Helical" evidence="1">
    <location>
        <begin position="41"/>
        <end position="64"/>
    </location>
</feature>
<protein>
    <submittedName>
        <fullName evidence="2">Uncharacterized protein</fullName>
    </submittedName>
</protein>
<feature type="transmembrane region" description="Helical" evidence="1">
    <location>
        <begin position="151"/>
        <end position="171"/>
    </location>
</feature>